<gene>
    <name evidence="2" type="ORF">DYB26_005086</name>
</gene>
<dbReference type="PROSITE" id="PS50405">
    <property type="entry name" value="GST_CTER"/>
    <property type="match status" value="1"/>
</dbReference>
<dbReference type="InterPro" id="IPR004046">
    <property type="entry name" value="GST_C"/>
</dbReference>
<proteinExistence type="predicted"/>
<dbReference type="SUPFAM" id="SSF47616">
    <property type="entry name" value="GST C-terminal domain-like"/>
    <property type="match status" value="1"/>
</dbReference>
<evidence type="ECO:0000259" key="1">
    <source>
        <dbReference type="PROSITE" id="PS50405"/>
    </source>
</evidence>
<reference evidence="2 3" key="1">
    <citation type="submission" date="2018-08" db="EMBL/GenBank/DDBJ databases">
        <title>Aphanomyces genome sequencing and annotation.</title>
        <authorList>
            <person name="Minardi D."/>
            <person name="Oidtmann B."/>
            <person name="Van Der Giezen M."/>
            <person name="Studholme D.J."/>
        </authorList>
    </citation>
    <scope>NUCLEOTIDE SEQUENCE [LARGE SCALE GENOMIC DNA]</scope>
    <source>
        <strain evidence="2 3">FDL457</strain>
    </source>
</reference>
<dbReference type="Proteomes" id="UP000286510">
    <property type="component" value="Unassembled WGS sequence"/>
</dbReference>
<dbReference type="Gene3D" id="1.20.1050.10">
    <property type="match status" value="1"/>
</dbReference>
<evidence type="ECO:0000313" key="3">
    <source>
        <dbReference type="Proteomes" id="UP000286510"/>
    </source>
</evidence>
<dbReference type="EMBL" id="QUTF01011494">
    <property type="protein sequence ID" value="RHZ28305.1"/>
    <property type="molecule type" value="Genomic_DNA"/>
</dbReference>
<dbReference type="GO" id="GO:0006749">
    <property type="term" value="P:glutathione metabolic process"/>
    <property type="evidence" value="ECO:0007669"/>
    <property type="project" value="TreeGrafter"/>
</dbReference>
<dbReference type="Gene3D" id="1.20.1050.130">
    <property type="match status" value="1"/>
</dbReference>
<protein>
    <recommendedName>
        <fullName evidence="1">GST C-terminal domain-containing protein</fullName>
    </recommendedName>
</protein>
<dbReference type="AlphaFoldDB" id="A0A3R6YE19"/>
<dbReference type="Pfam" id="PF14497">
    <property type="entry name" value="GST_C_3"/>
    <property type="match status" value="1"/>
</dbReference>
<comment type="caution">
    <text evidence="2">The sequence shown here is derived from an EMBL/GenBank/DDBJ whole genome shotgun (WGS) entry which is preliminary data.</text>
</comment>
<sequence length="189" mass="21091">MQKATPSFREADPAKKKAMRVELASTTFPEMFALLEARVASSGSKGPWFLDVISIADLDVYCMVSMMKSGFMDDIPTTICDRYTKIMTIHNALAPHPKVAAWDEAHKNPETRTPYNQLSILTVDSHVFSQSHAIARYAGALSDMYPTSNPVAALLVDKVDDFNEEILTLLIPAPSNPIQRRSGRYAKRW</sequence>
<organism evidence="2 3">
    <name type="scientific">Aphanomyces astaci</name>
    <name type="common">Crayfish plague agent</name>
    <dbReference type="NCBI Taxonomy" id="112090"/>
    <lineage>
        <taxon>Eukaryota</taxon>
        <taxon>Sar</taxon>
        <taxon>Stramenopiles</taxon>
        <taxon>Oomycota</taxon>
        <taxon>Saprolegniomycetes</taxon>
        <taxon>Saprolegniales</taxon>
        <taxon>Verrucalvaceae</taxon>
        <taxon>Aphanomyces</taxon>
    </lineage>
</organism>
<dbReference type="PANTHER" id="PTHR11571:SF252">
    <property type="entry name" value="GLUTATHIONE S-TRANSFERASE"/>
    <property type="match status" value="1"/>
</dbReference>
<dbReference type="InterPro" id="IPR010987">
    <property type="entry name" value="Glutathione-S-Trfase_C-like"/>
</dbReference>
<dbReference type="PANTHER" id="PTHR11571">
    <property type="entry name" value="GLUTATHIONE S-TRANSFERASE"/>
    <property type="match status" value="1"/>
</dbReference>
<dbReference type="InterPro" id="IPR036282">
    <property type="entry name" value="Glutathione-S-Trfase_C_sf"/>
</dbReference>
<accession>A0A3R6YE19</accession>
<dbReference type="InterPro" id="IPR050213">
    <property type="entry name" value="GST_superfamily"/>
</dbReference>
<feature type="domain" description="GST C-terminal" evidence="1">
    <location>
        <begin position="1"/>
        <end position="115"/>
    </location>
</feature>
<name>A0A3R6YE19_APHAT</name>
<evidence type="ECO:0000313" key="2">
    <source>
        <dbReference type="EMBL" id="RHZ28305.1"/>
    </source>
</evidence>
<dbReference type="GO" id="GO:0004364">
    <property type="term" value="F:glutathione transferase activity"/>
    <property type="evidence" value="ECO:0007669"/>
    <property type="project" value="TreeGrafter"/>
</dbReference>